<dbReference type="AlphaFoldDB" id="A0AAJ0DB89"/>
<dbReference type="Proteomes" id="UP001271007">
    <property type="component" value="Unassembled WGS sequence"/>
</dbReference>
<proteinExistence type="predicted"/>
<sequence length="152" mass="16513">MYAHPLDAVQAVNQLRNDQTSDFTVQRSDGRTDKGAEAAWKALAEIYGPFAAHKHDPTFLVTFDVSDGWRMIGVANVYFKFQGSDGGAATDPQGEKWDGFGPAAFHFYYVKDGDDIKLKETLIFSDPSPALKLLLQAGALNGDQIAGMLKGA</sequence>
<dbReference type="EMBL" id="JAWDJX010000030">
    <property type="protein sequence ID" value="KAK3050744.1"/>
    <property type="molecule type" value="Genomic_DNA"/>
</dbReference>
<evidence type="ECO:0000313" key="1">
    <source>
        <dbReference type="EMBL" id="KAK3050744.1"/>
    </source>
</evidence>
<name>A0AAJ0DB89_9PEZI</name>
<comment type="caution">
    <text evidence="1">The sequence shown here is derived from an EMBL/GenBank/DDBJ whole genome shotgun (WGS) entry which is preliminary data.</text>
</comment>
<keyword evidence="2" id="KW-1185">Reference proteome</keyword>
<protein>
    <submittedName>
        <fullName evidence="1">Uncharacterized protein</fullName>
    </submittedName>
</protein>
<reference evidence="1" key="1">
    <citation type="submission" date="2023-04" db="EMBL/GenBank/DDBJ databases">
        <title>Black Yeasts Isolated from many extreme environments.</title>
        <authorList>
            <person name="Coleine C."/>
            <person name="Stajich J.E."/>
            <person name="Selbmann L."/>
        </authorList>
    </citation>
    <scope>NUCLEOTIDE SEQUENCE</scope>
    <source>
        <strain evidence="1">CCFEE 5312</strain>
    </source>
</reference>
<organism evidence="1 2">
    <name type="scientific">Extremus antarcticus</name>
    <dbReference type="NCBI Taxonomy" id="702011"/>
    <lineage>
        <taxon>Eukaryota</taxon>
        <taxon>Fungi</taxon>
        <taxon>Dikarya</taxon>
        <taxon>Ascomycota</taxon>
        <taxon>Pezizomycotina</taxon>
        <taxon>Dothideomycetes</taxon>
        <taxon>Dothideomycetidae</taxon>
        <taxon>Mycosphaerellales</taxon>
        <taxon>Extremaceae</taxon>
        <taxon>Extremus</taxon>
    </lineage>
</organism>
<accession>A0AAJ0DB89</accession>
<evidence type="ECO:0000313" key="2">
    <source>
        <dbReference type="Proteomes" id="UP001271007"/>
    </source>
</evidence>
<gene>
    <name evidence="1" type="ORF">LTR09_008110</name>
</gene>